<name>A0A1G2KUZ2_9BACT</name>
<dbReference type="AlphaFoldDB" id="A0A1G2KUZ2"/>
<protein>
    <recommendedName>
        <fullName evidence="1">Peptidoglycan binding-like domain-containing protein</fullName>
    </recommendedName>
</protein>
<dbReference type="InterPro" id="IPR002477">
    <property type="entry name" value="Peptidoglycan-bd-like"/>
</dbReference>
<evidence type="ECO:0000313" key="3">
    <source>
        <dbReference type="Proteomes" id="UP000177177"/>
    </source>
</evidence>
<accession>A0A1G2KUZ2</accession>
<dbReference type="InterPro" id="IPR036365">
    <property type="entry name" value="PGBD-like_sf"/>
</dbReference>
<feature type="domain" description="Peptidoglycan binding-like" evidence="1">
    <location>
        <begin position="90"/>
        <end position="141"/>
    </location>
</feature>
<dbReference type="SUPFAM" id="SSF47090">
    <property type="entry name" value="PGBD-like"/>
    <property type="match status" value="1"/>
</dbReference>
<dbReference type="Pfam" id="PF01471">
    <property type="entry name" value="PG_binding_1"/>
    <property type="match status" value="1"/>
</dbReference>
<organism evidence="2 3">
    <name type="scientific">Candidatus Sungbacteria bacterium RIFCSPHIGHO2_02_FULL_53_17</name>
    <dbReference type="NCBI Taxonomy" id="1802275"/>
    <lineage>
        <taxon>Bacteria</taxon>
        <taxon>Candidatus Sungiibacteriota</taxon>
    </lineage>
</organism>
<reference evidence="2 3" key="1">
    <citation type="journal article" date="2016" name="Nat. Commun.">
        <title>Thousands of microbial genomes shed light on interconnected biogeochemical processes in an aquifer system.</title>
        <authorList>
            <person name="Anantharaman K."/>
            <person name="Brown C.T."/>
            <person name="Hug L.A."/>
            <person name="Sharon I."/>
            <person name="Castelle C.J."/>
            <person name="Probst A.J."/>
            <person name="Thomas B.C."/>
            <person name="Singh A."/>
            <person name="Wilkins M.J."/>
            <person name="Karaoz U."/>
            <person name="Brodie E.L."/>
            <person name="Williams K.H."/>
            <person name="Hubbard S.S."/>
            <person name="Banfield J.F."/>
        </authorList>
    </citation>
    <scope>NUCLEOTIDE SEQUENCE [LARGE SCALE GENOMIC DNA]</scope>
</reference>
<proteinExistence type="predicted"/>
<dbReference type="EMBL" id="MHQN01000021">
    <property type="protein sequence ID" value="OHA03260.1"/>
    <property type="molecule type" value="Genomic_DNA"/>
</dbReference>
<dbReference type="Gene3D" id="1.10.101.10">
    <property type="entry name" value="PGBD-like superfamily/PGBD"/>
    <property type="match status" value="1"/>
</dbReference>
<sequence>MHMRLKREGGGLRAKVIALATAVTISGVAAFVPLAAVADHTTAHTIEQLTAQIVALQAQLGSLSGTPATPAAGSSASKCAFTRNLSQGVRGDDVMCLQKYLNSSGHQVAASGAGSPGNETMSFGSLTKAAVMKWQAGNGVSPAAGYFGTLSRAKYDSLVAVATTPTTPTMPTAPGTPTAPTPVGSGLTVTAAVDQPPSALAPASAARVPFTKVIFTAAPDGDVTVSSLTAERQGPGSDSGLSEVLLLDENGVQYGLAKTLNSLHQTNLNEAFVVKAGTSRTMTLAANRAGSGTSVAGEIIKLALVAVDAGTSKVTLSSPVVGNGMTMNTTLTIGTVTNQTGSYKSVATTTEDIGKKAFIFTSVRVTAGSQEKVYVDSIRWNQVGSIGSSDLANVMTTVEPIGGTKKDYAAMVSADGKYYTSRFDPPILLDKGGSAEIFVKGDILGGTDRTIKFNIYRTSDLAVRGETYGFGITPPTSGTGFTSTNPWYFASQVTVGKGSLNVENSTTVTSQNVAVNLNGQSLGAFLADVRGESVSVAQMIFNISVGGGVAAGTGADVTQVSIYDTNGKIVAGPVDGSSTYKLTFTDTVTFPEGKNVYTLKAKYGTDIPNNAAIQASTTPSTDWTTVRGVTTGETVTPSPTSAVSLSTMTLKTAALTISVSSDPPAQTVVSGAQKFTFAKYLLDAGASGEDVRLPSLPLDFSGTTATNLTSCQLYDGATALNTGSNILNPSSISSTTLVTFDGSGFTVLKGTVKTLEMKCNIASGGTGIYQWGFDTTASPTVNGLTSGQSATVTKNDSTGQRMTLAANGSLAVALDSSSPSYTLTAAGRTAITTSVFRFTATNEAVKLTDLGLQLTNGGASSVPNASSSPQDVTKVTLWDGATKVGESVFVGASYYASTTLSGDFTVPKDGSKLLTAKVDVAAQGTSQAGVPGSLVQVDIPAGTQGGSLATGVASGQRIRIDSLTTATASAGVRAVRSYPTLDLVSFTSGGALTSGRRDLLKFKISAPVEGDVGIAKLTARIATTSATAQLGMIDNVNVYVFTDSTFATPVTGLQTDGAMLQTSIDITGLEGSPSTAWASASTDIEFWAADADNASTTVVIPAGGTRYFVLRGDATLAGATYSVSTQLQGDAKFAADLTTGACCTSGGFPHTAATSTYMATTTYLREPANKTTPAVSYDFVWRPFSTTTAQSNLANDFSTGYGIPGLPTTNTNSQVITQ</sequence>
<evidence type="ECO:0000259" key="1">
    <source>
        <dbReference type="Pfam" id="PF01471"/>
    </source>
</evidence>
<dbReference type="Proteomes" id="UP000177177">
    <property type="component" value="Unassembled WGS sequence"/>
</dbReference>
<dbReference type="InterPro" id="IPR036366">
    <property type="entry name" value="PGBDSf"/>
</dbReference>
<gene>
    <name evidence="2" type="ORF">A3C92_03245</name>
</gene>
<comment type="caution">
    <text evidence="2">The sequence shown here is derived from an EMBL/GenBank/DDBJ whole genome shotgun (WGS) entry which is preliminary data.</text>
</comment>
<evidence type="ECO:0000313" key="2">
    <source>
        <dbReference type="EMBL" id="OHA03260.1"/>
    </source>
</evidence>